<dbReference type="SMART" id="SM00981">
    <property type="entry name" value="THUMP"/>
    <property type="match status" value="1"/>
</dbReference>
<dbReference type="PROSITE" id="PS00092">
    <property type="entry name" value="N6_MTASE"/>
    <property type="match status" value="1"/>
</dbReference>
<dbReference type="Pfam" id="PF22020">
    <property type="entry name" value="RlmL_1st"/>
    <property type="match status" value="1"/>
</dbReference>
<dbReference type="GO" id="GO:0003723">
    <property type="term" value="F:RNA binding"/>
    <property type="evidence" value="ECO:0007669"/>
    <property type="project" value="UniProtKB-UniRule"/>
</dbReference>
<keyword evidence="2" id="KW-0808">Transferase</keyword>
<gene>
    <name evidence="5" type="ORF">AXE80_05360</name>
</gene>
<accession>A0A1B1Y4R8</accession>
<dbReference type="InterPro" id="IPR004114">
    <property type="entry name" value="THUMP_dom"/>
</dbReference>
<organism evidence="5 6">
    <name type="scientific">Wenyingzhuangia fucanilytica</name>
    <dbReference type="NCBI Taxonomy" id="1790137"/>
    <lineage>
        <taxon>Bacteria</taxon>
        <taxon>Pseudomonadati</taxon>
        <taxon>Bacteroidota</taxon>
        <taxon>Flavobacteriia</taxon>
        <taxon>Flavobacteriales</taxon>
        <taxon>Flavobacteriaceae</taxon>
        <taxon>Wenyingzhuangia</taxon>
    </lineage>
</organism>
<keyword evidence="3" id="KW-0694">RNA-binding</keyword>
<dbReference type="Proteomes" id="UP000092967">
    <property type="component" value="Chromosome"/>
</dbReference>
<evidence type="ECO:0000313" key="5">
    <source>
        <dbReference type="EMBL" id="ANW95739.1"/>
    </source>
</evidence>
<dbReference type="SUPFAM" id="SSF53335">
    <property type="entry name" value="S-adenosyl-L-methionine-dependent methyltransferases"/>
    <property type="match status" value="1"/>
</dbReference>
<protein>
    <submittedName>
        <fullName evidence="5">DNA methylase</fullName>
    </submittedName>
</protein>
<dbReference type="InterPro" id="IPR054170">
    <property type="entry name" value="RlmL_1st"/>
</dbReference>
<dbReference type="PANTHER" id="PTHR47313:SF1">
    <property type="entry name" value="RIBOSOMAL RNA LARGE SUBUNIT METHYLTRANSFERASE K_L"/>
    <property type="match status" value="1"/>
</dbReference>
<dbReference type="InterPro" id="IPR029063">
    <property type="entry name" value="SAM-dependent_MTases_sf"/>
</dbReference>
<dbReference type="GO" id="GO:0070043">
    <property type="term" value="F:rRNA (guanine-N7-)-methyltransferase activity"/>
    <property type="evidence" value="ECO:0007669"/>
    <property type="project" value="TreeGrafter"/>
</dbReference>
<keyword evidence="6" id="KW-1185">Reference proteome</keyword>
<evidence type="ECO:0000259" key="4">
    <source>
        <dbReference type="PROSITE" id="PS51165"/>
    </source>
</evidence>
<evidence type="ECO:0000256" key="2">
    <source>
        <dbReference type="ARBA" id="ARBA00022679"/>
    </source>
</evidence>
<dbReference type="KEGG" id="wfu:AXE80_05360"/>
<dbReference type="PROSITE" id="PS51165">
    <property type="entry name" value="THUMP"/>
    <property type="match status" value="1"/>
</dbReference>
<dbReference type="Pfam" id="PF02926">
    <property type="entry name" value="THUMP"/>
    <property type="match status" value="1"/>
</dbReference>
<dbReference type="Gene3D" id="3.40.50.150">
    <property type="entry name" value="Vaccinia Virus protein VP39"/>
    <property type="match status" value="1"/>
</dbReference>
<dbReference type="Gene3D" id="3.30.2130.30">
    <property type="match status" value="1"/>
</dbReference>
<dbReference type="CDD" id="cd11715">
    <property type="entry name" value="THUMP_AdoMetMT"/>
    <property type="match status" value="1"/>
</dbReference>
<dbReference type="OrthoDB" id="9809404at2"/>
<evidence type="ECO:0000256" key="1">
    <source>
        <dbReference type="ARBA" id="ARBA00022603"/>
    </source>
</evidence>
<keyword evidence="1 5" id="KW-0489">Methyltransferase</keyword>
<dbReference type="EMBL" id="CP014224">
    <property type="protein sequence ID" value="ANW95739.1"/>
    <property type="molecule type" value="Genomic_DNA"/>
</dbReference>
<reference evidence="5 6" key="1">
    <citation type="submission" date="2016-02" db="EMBL/GenBank/DDBJ databases">
        <authorList>
            <person name="Wen L."/>
            <person name="He K."/>
            <person name="Yang H."/>
        </authorList>
    </citation>
    <scope>NUCLEOTIDE SEQUENCE [LARGE SCALE GENOMIC DNA]</scope>
    <source>
        <strain evidence="5 6">CZ1127</strain>
    </source>
</reference>
<dbReference type="InterPro" id="IPR000241">
    <property type="entry name" value="RlmKL-like_Mtase"/>
</dbReference>
<evidence type="ECO:0000313" key="6">
    <source>
        <dbReference type="Proteomes" id="UP000092967"/>
    </source>
</evidence>
<feature type="domain" description="THUMP" evidence="4">
    <location>
        <begin position="46"/>
        <end position="159"/>
    </location>
</feature>
<name>A0A1B1Y4R8_9FLAO</name>
<sequence>MGVNFKMVAITLQGLEEVLSNELKQLGAQDVKAGVRMVEFVGDEGFMYKANLYLRTAIRILKPIIKFKVKNEDDLYKNLLKIRWEKYLDVRGTFATKGTNQFSGITSNTHYLALKTKDAIADYFKAKYDARPDVDIKHPDLKVNVHIDRYGFCTVSLDSSGDSLHKRGYRMNTNLAPINEVLAAGLVLLSGYTGEQNFIDPMCGSATILIEAAMVACNIPANINRKEFAFEKWKDYDENLFFAIQDSLIKKIRDPQCKIMGFDKAPSAVRKANENIASANLEEFIGVHHINFFNSKKEVFGPTTILFNPPYGERLKLDDIEGFYKSIGDTLKHNYHNSTAWFITSDIEALKHVGLRTSRRIAIKNSDLDCKFVKYDIYEGSKKASKNDY</sequence>
<dbReference type="STRING" id="1790137.AXE80_05360"/>
<dbReference type="PANTHER" id="PTHR47313">
    <property type="entry name" value="RIBOSOMAL RNA LARGE SUBUNIT METHYLTRANSFERASE K/L"/>
    <property type="match status" value="1"/>
</dbReference>
<proteinExistence type="predicted"/>
<evidence type="ECO:0000256" key="3">
    <source>
        <dbReference type="PROSITE-ProRule" id="PRU00529"/>
    </source>
</evidence>
<dbReference type="Pfam" id="PF01170">
    <property type="entry name" value="UPF0020"/>
    <property type="match status" value="1"/>
</dbReference>
<dbReference type="RefSeq" id="WP_068825165.1">
    <property type="nucleotide sequence ID" value="NZ_CP014224.1"/>
</dbReference>
<dbReference type="AlphaFoldDB" id="A0A1B1Y4R8"/>
<dbReference type="GO" id="GO:0008990">
    <property type="term" value="F:rRNA (guanine-N2-)-methyltransferase activity"/>
    <property type="evidence" value="ECO:0007669"/>
    <property type="project" value="TreeGrafter"/>
</dbReference>
<dbReference type="InterPro" id="IPR002052">
    <property type="entry name" value="DNA_methylase_N6_adenine_CS"/>
</dbReference>